<dbReference type="RefSeq" id="WP_092419256.1">
    <property type="nucleotide sequence ID" value="NZ_FNCL01000001.1"/>
</dbReference>
<feature type="transmembrane region" description="Helical" evidence="1">
    <location>
        <begin position="65"/>
        <end position="89"/>
    </location>
</feature>
<gene>
    <name evidence="2" type="ORF">SAMN04488050_102147</name>
</gene>
<keyword evidence="1" id="KW-0472">Membrane</keyword>
<evidence type="ECO:0000256" key="1">
    <source>
        <dbReference type="SAM" id="Phobius"/>
    </source>
</evidence>
<evidence type="ECO:0000313" key="3">
    <source>
        <dbReference type="Proteomes" id="UP000199392"/>
    </source>
</evidence>
<sequence length="142" mass="14955">MSEDETYVEIFKHMNEKVIDTANLFLRSAILINGGAAVAVLGFVASIAKADKAYSEAIVGVADAISYFALGAVAGVLGIAIAYLTNYAALATLNQRGGTREKFFGNVKRFVHLFALVVAASTVAFFLLGVFEVKSAITSGLV</sequence>
<dbReference type="STRING" id="311180.SAMN04488050_102147"/>
<reference evidence="3" key="1">
    <citation type="submission" date="2016-10" db="EMBL/GenBank/DDBJ databases">
        <authorList>
            <person name="Varghese N."/>
            <person name="Submissions S."/>
        </authorList>
    </citation>
    <scope>NUCLEOTIDE SEQUENCE [LARGE SCALE GENOMIC DNA]</scope>
    <source>
        <strain evidence="3">DSM 26894</strain>
    </source>
</reference>
<keyword evidence="1" id="KW-0812">Transmembrane</keyword>
<name>A0A1I6QL83_9RHOB</name>
<feature type="transmembrane region" description="Helical" evidence="1">
    <location>
        <begin position="24"/>
        <end position="45"/>
    </location>
</feature>
<keyword evidence="3" id="KW-1185">Reference proteome</keyword>
<proteinExistence type="predicted"/>
<feature type="transmembrane region" description="Helical" evidence="1">
    <location>
        <begin position="110"/>
        <end position="131"/>
    </location>
</feature>
<dbReference type="EMBL" id="FOZW01000002">
    <property type="protein sequence ID" value="SFS53205.1"/>
    <property type="molecule type" value="Genomic_DNA"/>
</dbReference>
<accession>A0A1I6QL83</accession>
<keyword evidence="1" id="KW-1133">Transmembrane helix</keyword>
<evidence type="ECO:0000313" key="2">
    <source>
        <dbReference type="EMBL" id="SFS53205.1"/>
    </source>
</evidence>
<dbReference type="AlphaFoldDB" id="A0A1I6QL83"/>
<organism evidence="2 3">
    <name type="scientific">Alloyangia pacifica</name>
    <dbReference type="NCBI Taxonomy" id="311180"/>
    <lineage>
        <taxon>Bacteria</taxon>
        <taxon>Pseudomonadati</taxon>
        <taxon>Pseudomonadota</taxon>
        <taxon>Alphaproteobacteria</taxon>
        <taxon>Rhodobacterales</taxon>
        <taxon>Roseobacteraceae</taxon>
        <taxon>Alloyangia</taxon>
    </lineage>
</organism>
<dbReference type="Proteomes" id="UP000199392">
    <property type="component" value="Unassembled WGS sequence"/>
</dbReference>
<protein>
    <submittedName>
        <fullName evidence="2">Uncharacterized protein</fullName>
    </submittedName>
</protein>